<dbReference type="InterPro" id="IPR036318">
    <property type="entry name" value="FAD-bd_PCMH-like_sf"/>
</dbReference>
<protein>
    <submittedName>
        <fullName evidence="5">Xanthine dehydrogenase family protein subunit M</fullName>
    </submittedName>
</protein>
<dbReference type="InterPro" id="IPR051312">
    <property type="entry name" value="Diverse_Substr_Oxidored"/>
</dbReference>
<keyword evidence="1" id="KW-0285">Flavoprotein</keyword>
<sequence>MKPAPFSYVRPATIDEALATLAADPHAKVLAGGQSLVPLLSMRLAQPSTLVDINGLSELAFVRTDESGVRIGALARHRQVEDDGDAWRAQPLLRQALRLVAHPTIRNRGTTLGSVVHADPAAEMPAVAVLLGARVVAASVDGRREIDAADLFVGPLESALRSDELALEMVVPANPPRTGTAIDEIARRHGDFALCGVAAVVSVGENGAIETVRASYLAVAPTPHVLDLSEAFVDGTASDRNLDAAAEIASGALDPDADIHGTADYRRHLSGVLTRRVVRDAYTRATAPDAQGAR</sequence>
<dbReference type="SUPFAM" id="SSF56176">
    <property type="entry name" value="FAD-binding/transporter-associated domain-like"/>
    <property type="match status" value="1"/>
</dbReference>
<dbReference type="OrthoDB" id="9793944at2"/>
<reference evidence="5 6" key="1">
    <citation type="submission" date="2019-09" db="EMBL/GenBank/DDBJ databases">
        <title>Mumia zhuanghuii sp. nov. isolated from the intestinal contents of plateau pika (Ochotona curzoniae) in the Qinghai-Tibet plateau of China.</title>
        <authorList>
            <person name="Tian Z."/>
        </authorList>
    </citation>
    <scope>NUCLEOTIDE SEQUENCE [LARGE SCALE GENOMIC DNA]</scope>
    <source>
        <strain evidence="6">350</strain>
    </source>
</reference>
<feature type="domain" description="FAD-binding PCMH-type" evidence="4">
    <location>
        <begin position="1"/>
        <end position="176"/>
    </location>
</feature>
<comment type="caution">
    <text evidence="5">The sequence shown here is derived from an EMBL/GenBank/DDBJ whole genome shotgun (WGS) entry which is preliminary data.</text>
</comment>
<dbReference type="PROSITE" id="PS51387">
    <property type="entry name" value="FAD_PCMH"/>
    <property type="match status" value="1"/>
</dbReference>
<evidence type="ECO:0000313" key="6">
    <source>
        <dbReference type="Proteomes" id="UP000307768"/>
    </source>
</evidence>
<evidence type="ECO:0000256" key="3">
    <source>
        <dbReference type="ARBA" id="ARBA00023002"/>
    </source>
</evidence>
<dbReference type="SMART" id="SM01092">
    <property type="entry name" value="CO_deh_flav_C"/>
    <property type="match status" value="1"/>
</dbReference>
<dbReference type="Gene3D" id="3.30.465.10">
    <property type="match status" value="1"/>
</dbReference>
<dbReference type="RefSeq" id="WP_149769589.1">
    <property type="nucleotide sequence ID" value="NZ_VDFQ02000003.1"/>
</dbReference>
<keyword evidence="2" id="KW-0274">FAD</keyword>
<dbReference type="Gene3D" id="3.30.43.10">
    <property type="entry name" value="Uridine Diphospho-n-acetylenolpyruvylglucosamine Reductase, domain 2"/>
    <property type="match status" value="1"/>
</dbReference>
<dbReference type="PANTHER" id="PTHR42659:SF2">
    <property type="entry name" value="XANTHINE DEHYDROGENASE SUBUNIT C-RELATED"/>
    <property type="match status" value="1"/>
</dbReference>
<dbReference type="InterPro" id="IPR036683">
    <property type="entry name" value="CO_DH_flav_C_dom_sf"/>
</dbReference>
<organism evidence="5 6">
    <name type="scientific">Mumia zhuanghuii</name>
    <dbReference type="NCBI Taxonomy" id="2585211"/>
    <lineage>
        <taxon>Bacteria</taxon>
        <taxon>Bacillati</taxon>
        <taxon>Actinomycetota</taxon>
        <taxon>Actinomycetes</taxon>
        <taxon>Propionibacteriales</taxon>
        <taxon>Nocardioidaceae</taxon>
        <taxon>Mumia</taxon>
    </lineage>
</organism>
<dbReference type="SUPFAM" id="SSF55447">
    <property type="entry name" value="CO dehydrogenase flavoprotein C-terminal domain-like"/>
    <property type="match status" value="1"/>
</dbReference>
<dbReference type="Gene3D" id="3.30.390.50">
    <property type="entry name" value="CO dehydrogenase flavoprotein, C-terminal domain"/>
    <property type="match status" value="1"/>
</dbReference>
<dbReference type="InterPro" id="IPR002346">
    <property type="entry name" value="Mopterin_DH_FAD-bd"/>
</dbReference>
<dbReference type="Proteomes" id="UP000307768">
    <property type="component" value="Unassembled WGS sequence"/>
</dbReference>
<name>A0A5Q6RX67_9ACTN</name>
<evidence type="ECO:0000256" key="1">
    <source>
        <dbReference type="ARBA" id="ARBA00022630"/>
    </source>
</evidence>
<dbReference type="InterPro" id="IPR016166">
    <property type="entry name" value="FAD-bd_PCMH"/>
</dbReference>
<evidence type="ECO:0000313" key="5">
    <source>
        <dbReference type="EMBL" id="KAA1422639.1"/>
    </source>
</evidence>
<proteinExistence type="predicted"/>
<evidence type="ECO:0000256" key="2">
    <source>
        <dbReference type="ARBA" id="ARBA00022827"/>
    </source>
</evidence>
<dbReference type="Pfam" id="PF00941">
    <property type="entry name" value="FAD_binding_5"/>
    <property type="match status" value="1"/>
</dbReference>
<dbReference type="Pfam" id="PF03450">
    <property type="entry name" value="CO_deh_flav_C"/>
    <property type="match status" value="1"/>
</dbReference>
<dbReference type="InterPro" id="IPR016169">
    <property type="entry name" value="FAD-bd_PCMH_sub2"/>
</dbReference>
<dbReference type="GO" id="GO:0071949">
    <property type="term" value="F:FAD binding"/>
    <property type="evidence" value="ECO:0007669"/>
    <property type="project" value="InterPro"/>
</dbReference>
<dbReference type="AlphaFoldDB" id="A0A5Q6RX67"/>
<evidence type="ECO:0000259" key="4">
    <source>
        <dbReference type="PROSITE" id="PS51387"/>
    </source>
</evidence>
<gene>
    <name evidence="5" type="ORF">FE697_010635</name>
</gene>
<dbReference type="InterPro" id="IPR016167">
    <property type="entry name" value="FAD-bd_PCMH_sub1"/>
</dbReference>
<dbReference type="EMBL" id="VDFQ02000003">
    <property type="protein sequence ID" value="KAA1422639.1"/>
    <property type="molecule type" value="Genomic_DNA"/>
</dbReference>
<dbReference type="GO" id="GO:0016491">
    <property type="term" value="F:oxidoreductase activity"/>
    <property type="evidence" value="ECO:0007669"/>
    <property type="project" value="UniProtKB-KW"/>
</dbReference>
<dbReference type="InterPro" id="IPR005107">
    <property type="entry name" value="CO_DH_flav_C"/>
</dbReference>
<dbReference type="PANTHER" id="PTHR42659">
    <property type="entry name" value="XANTHINE DEHYDROGENASE SUBUNIT C-RELATED"/>
    <property type="match status" value="1"/>
</dbReference>
<keyword evidence="3" id="KW-0560">Oxidoreductase</keyword>
<accession>A0A5Q6RX67</accession>